<protein>
    <submittedName>
        <fullName evidence="1">Kinesin-like protein</fullName>
    </submittedName>
</protein>
<accession>A0ACC1YFA3</accession>
<keyword evidence="2" id="KW-1185">Reference proteome</keyword>
<dbReference type="Proteomes" id="UP001164539">
    <property type="component" value="Chromosome 3"/>
</dbReference>
<gene>
    <name evidence="1" type="ORF">OWV82_005512</name>
</gene>
<reference evidence="1 2" key="1">
    <citation type="journal article" date="2023" name="Science">
        <title>Complex scaffold remodeling in plant triterpene biosynthesis.</title>
        <authorList>
            <person name="De La Pena R."/>
            <person name="Hodgson H."/>
            <person name="Liu J.C."/>
            <person name="Stephenson M.J."/>
            <person name="Martin A.C."/>
            <person name="Owen C."/>
            <person name="Harkess A."/>
            <person name="Leebens-Mack J."/>
            <person name="Jimenez L.E."/>
            <person name="Osbourn A."/>
            <person name="Sattely E.S."/>
        </authorList>
    </citation>
    <scope>NUCLEOTIDE SEQUENCE [LARGE SCALE GENOMIC DNA]</scope>
    <source>
        <strain evidence="2">cv. JPN11</strain>
        <tissue evidence="1">Leaf</tissue>
    </source>
</reference>
<name>A0ACC1YFA3_MELAZ</name>
<evidence type="ECO:0000313" key="1">
    <source>
        <dbReference type="EMBL" id="KAJ4721922.1"/>
    </source>
</evidence>
<evidence type="ECO:0000313" key="2">
    <source>
        <dbReference type="Proteomes" id="UP001164539"/>
    </source>
</evidence>
<dbReference type="EMBL" id="CM051396">
    <property type="protein sequence ID" value="KAJ4721922.1"/>
    <property type="molecule type" value="Genomic_DNA"/>
</dbReference>
<proteinExistence type="predicted"/>
<sequence>MSKEAFSSRLSSKSSQHEPNENELGNSLNPISFPPPRTPLNTIPDPSQYQKEIRESEVNKTIRLSSSDKKAIEASGNLVATHGTPRVSARSHGKIHSEPSSTQSTPARSGGSRVSLGGRGVSCSSFSRVSRGISAANHEFSIEIAHFELVEDPLFWKDHNVQVLIRIRPLSNIEKVSQGYMRCLIQDSAQSLLWLGHPETRFTFDHIACETISQEKLFRVAGLPMVENCLSGYNSCMFAYGQTGSGKTYTMMGEINQMEGKLNEDCGITPRIFEYLFSRIRMEEENRTDERLKFSCKCSFLEIYNEQITDLLEPSSTNLQLREDLKKGVYVENLTEYNVETVNDVVKLLLQGAANRKMAATYMNSESSRSHSVFTCIIESQWEKDSMTHFRFARLNLVDLAGSERQKSSGAEGDRLKEAANINKSLSTLGLVIMSLVDLAHGKHRHVPYRDSRLTFLLQDSLGGNSKTTIIANVSPSFCSANETLSTLKFAQRAKLIQNNAKVNENASGDVTALQQQIQQLKDQLSSLMKHHNILRSPSSCGPGIEEPILQDIFKKKGFPEGMMNNEVQNFQNEKMKRLQGMLLGALRREKIAEAAALKLEAEIEHLNRLVCQREEDGQHTKMMLKFREEKIKQLELLVNGSLSAEKYLMDENKALKQEIQLLQARIDRNPELTRFALENIRLLEQLQLFQNFYEQGERETLQAEVVELREQLWDIIGGKDRFSAKHGNQNNNTAEELEDCRNMNSKLMREVDELQTELRKYLHCGQEASSSVADSFSKNTEEFRQADKSSMVETISIRSDSSYEVTPDNQADDLTLENQYDRNIRSDSVLHPSDIEKELKDARTLIEALESEQVHLYRELELMQEQNHRYMKMLSNKDFVEGHSVLKDENYCLKSDDLEKQGKLDEGISRMSLHAKLNKLTKELEIARLVNCQYQEDQASQFSRQHQVDLVCEQAEMETARTILHLQEEVAALQLELHERLCCMTQENTCLRHTIAAKDEEIRALHLEWEKASLELTNFLVDGSRSLRDASGQIESIVCLFPQFNVEITENVERAAKACIEKEETIGLLQKSLEDAQKMVAEMEDKLSSLKGATIALNEFRHLDNEESTEDAIQLRMKLDKKINMVKLLEVKLKSKEDQIVETDKRAEAAFLVVKWLSDSNKVGLGYERNSDLAAQSLKEHRSLKFEKQFHVLQQIKDELAETNDRLHIIEDVINKKSLVHDFPTKDEDLIDVDGWTVDCSTSISDYSTESVASERSSERSSCSYFSKFCSKETEDVVDSKFQGGSAPKLDPENSDKVKKLLKRSVNGEAMTFDLRKELEMAFDAFSKLYFQLSVLLNENDAGAYPFMEGMKQAVPSVGVMTEIDETGCANSTEAIANEKNNRASSFFSKFEEARETMREADSMLNALLKANEKAKQLNDTWSQAGTQLMAERVRLIDEIEQLKFSISLKEEENELLMDHIHSSMSEIVNSLSLLEQCFLQVQKEVDDRFKELYSDVGSMGKEMQHFICNSKSSQEDIFSIILEKGLEQFVLYLCYLGEFMRRNVESCFHPVKQQENYKLRNILPQMCLRGQEDVLITRKKSAEYEDHGEQVTNLEEEGLCLSYSGLLYENLSLKKELERKEVLLQGLLFDFSLLQESASKKKDIKDETEKLFLTLSQVRHELDMKTSELDELLLQHNKLENSLTDTENALLMSNSSLEESKETIDSLSDQNADLRVLLKDLYLKKSEAEAQLEEQKEVIKGLEKEILHRTSEDRHLFSSIEGIAEDLREVTADRDKLREEVESFEEELGKTSCERDQLHEEVYSLNHKLEMAYALVDENEAIVVEARQASEACKIYAEQKEEEVKILEHSVEELECTINVLEKKVYEMNEEVEKHRFIRDSLELEIQALRRRLSSVESFNDIEAENINAEHTEDQMPRQLQDTLLQLHEAQQRIRLLERERAEQNEEINKCKDYISEVVLHSEAQATQYQQKYKTLESMIREMKTNLSNPTSTALAHDKTEKNSTRTRGSSSPFRCIASVVQQMNLEKDQELSAARLRIEELEALAATRQKEVCMLNTRLAAVENMTHDVIRDLLGVKLDMTNYANLIDQEHVQKLVVAAHQQTEEMLAKEHVILNLRKQIEDLIQERESCTSELDKKEADILAAQINLEQLKERDQLLSAQNEMLKMDKTNLLRRIAELDDMVKTLLGTAQSTQEQIQQKQTSKIKESGLLKLGDTDSTDFNKRLAHSERLLSRVNGELAQYRRGGSVDKTRVHGFEAKYRKPKA</sequence>
<organism evidence="1 2">
    <name type="scientific">Melia azedarach</name>
    <name type="common">Chinaberry tree</name>
    <dbReference type="NCBI Taxonomy" id="155640"/>
    <lineage>
        <taxon>Eukaryota</taxon>
        <taxon>Viridiplantae</taxon>
        <taxon>Streptophyta</taxon>
        <taxon>Embryophyta</taxon>
        <taxon>Tracheophyta</taxon>
        <taxon>Spermatophyta</taxon>
        <taxon>Magnoliopsida</taxon>
        <taxon>eudicotyledons</taxon>
        <taxon>Gunneridae</taxon>
        <taxon>Pentapetalae</taxon>
        <taxon>rosids</taxon>
        <taxon>malvids</taxon>
        <taxon>Sapindales</taxon>
        <taxon>Meliaceae</taxon>
        <taxon>Melia</taxon>
    </lineage>
</organism>
<comment type="caution">
    <text evidence="1">The sequence shown here is derived from an EMBL/GenBank/DDBJ whole genome shotgun (WGS) entry which is preliminary data.</text>
</comment>